<name>A0A345ZX17_9HYPH</name>
<feature type="domain" description="AsmA" evidence="2">
    <location>
        <begin position="7"/>
        <end position="232"/>
    </location>
</feature>
<evidence type="ECO:0000313" key="4">
    <source>
        <dbReference type="Proteomes" id="UP000254889"/>
    </source>
</evidence>
<sequence length="641" mass="67613">MNAAAGLKRLGLALLAAFVAVAGLLMAAGYLISADTVRSQALREIHAATGLEPVLRGSTKVDLFPSGSISFEDVMLGDEGRPALVAERLTARLRFFPLLIGRVEIADVSLEQPTIRIDFDADGQTNWSGLIAALANGRKRGDARTTGFSEMRIDNGTVIVRDLTRKNEEKLTDFDFSLAWPSISKSFGATGHFVWHKQPVDATLTLADFPAALNGNRTGVRLRLAGAPLKAAFEGSISVKPTLRIEGTIAADSPSLRTALLWAGQRPLPGGGFGRFTLKAQTNVVGGTVGLSGVNVELDGNSAEGVLTFATDGRQTLQGTLAADKLDLTPYVSTVRLLTTNQRGWDNANIALDGLNGMDLDLRLSAGNVTVSNATLGRTAIAANLRGGHLVVTIGEAQAYGGVIKGSLALANFEDSVDVKSQLQFIDVDLESCLGQLFNLKRLEGRGNMSLAVEGRGDSVLAVTRTLHGEASLVGQNGALAGLNVEQLLRRLERRPLSGAGDFRSGRTPYEKISVGLKIEKGMASVEDVKVEGSAVRLGLVGSASIPQRELDLKGTATLVAVARPGATPFELPFIVQGSWDDPLMMPDPEALIRRSGAAAPLLNAVRDRSARDQVRSVIDRLTGGAQPAAEQQPAPAGKAD</sequence>
<keyword evidence="4" id="KW-1185">Reference proteome</keyword>
<accession>A0A345ZX17</accession>
<evidence type="ECO:0000259" key="2">
    <source>
        <dbReference type="Pfam" id="PF05170"/>
    </source>
</evidence>
<protein>
    <submittedName>
        <fullName evidence="3">AsmA family protein</fullName>
    </submittedName>
</protein>
<evidence type="ECO:0000313" key="3">
    <source>
        <dbReference type="EMBL" id="AXK81464.1"/>
    </source>
</evidence>
<dbReference type="InterPro" id="IPR052894">
    <property type="entry name" value="AsmA-related"/>
</dbReference>
<dbReference type="PANTHER" id="PTHR30441:SF4">
    <property type="entry name" value="PROTEIN ASMA"/>
    <property type="match status" value="1"/>
</dbReference>
<dbReference type="InterPro" id="IPR007844">
    <property type="entry name" value="AsmA"/>
</dbReference>
<dbReference type="Proteomes" id="UP000254889">
    <property type="component" value="Chromosome"/>
</dbReference>
<dbReference type="GO" id="GO:0005886">
    <property type="term" value="C:plasma membrane"/>
    <property type="evidence" value="ECO:0007669"/>
    <property type="project" value="TreeGrafter"/>
</dbReference>
<feature type="region of interest" description="Disordered" evidence="1">
    <location>
        <begin position="619"/>
        <end position="641"/>
    </location>
</feature>
<dbReference type="OrthoDB" id="5439561at2"/>
<reference evidence="3 4" key="1">
    <citation type="submission" date="2018-07" db="EMBL/GenBank/DDBJ databases">
        <authorList>
            <person name="Quirk P.G."/>
            <person name="Krulwich T.A."/>
        </authorList>
    </citation>
    <scope>NUCLEOTIDE SEQUENCE [LARGE SCALE GENOMIC DNA]</scope>
    <source>
        <strain evidence="3 4">CC-BB4</strain>
    </source>
</reference>
<dbReference type="AlphaFoldDB" id="A0A345ZX17"/>
<dbReference type="PANTHER" id="PTHR30441">
    <property type="entry name" value="DUF748 DOMAIN-CONTAINING PROTEIN"/>
    <property type="match status" value="1"/>
</dbReference>
<evidence type="ECO:0000256" key="1">
    <source>
        <dbReference type="SAM" id="MobiDB-lite"/>
    </source>
</evidence>
<organism evidence="3 4">
    <name type="scientific">Pseudolabrys taiwanensis</name>
    <dbReference type="NCBI Taxonomy" id="331696"/>
    <lineage>
        <taxon>Bacteria</taxon>
        <taxon>Pseudomonadati</taxon>
        <taxon>Pseudomonadota</taxon>
        <taxon>Alphaproteobacteria</taxon>
        <taxon>Hyphomicrobiales</taxon>
        <taxon>Xanthobacteraceae</taxon>
        <taxon>Pseudolabrys</taxon>
    </lineage>
</organism>
<feature type="domain" description="AsmA" evidence="2">
    <location>
        <begin position="343"/>
        <end position="528"/>
    </location>
</feature>
<feature type="compositionally biased region" description="Low complexity" evidence="1">
    <location>
        <begin position="624"/>
        <end position="641"/>
    </location>
</feature>
<dbReference type="EMBL" id="CP031417">
    <property type="protein sequence ID" value="AXK81464.1"/>
    <property type="molecule type" value="Genomic_DNA"/>
</dbReference>
<gene>
    <name evidence="3" type="ORF">DW352_13670</name>
</gene>
<dbReference type="KEGG" id="ptaw:DW352_13670"/>
<proteinExistence type="predicted"/>
<dbReference type="GO" id="GO:0090313">
    <property type="term" value="P:regulation of protein targeting to membrane"/>
    <property type="evidence" value="ECO:0007669"/>
    <property type="project" value="TreeGrafter"/>
</dbReference>
<dbReference type="Pfam" id="PF05170">
    <property type="entry name" value="AsmA"/>
    <property type="match status" value="2"/>
</dbReference>